<dbReference type="GO" id="GO:0008915">
    <property type="term" value="F:lipid-A-disaccharide synthase activity"/>
    <property type="evidence" value="ECO:0007669"/>
    <property type="project" value="UniProtKB-EC"/>
</dbReference>
<keyword evidence="8" id="KW-0443">Lipid metabolism</keyword>
<dbReference type="EC" id="2.4.1.182" evidence="2"/>
<protein>
    <recommendedName>
        <fullName evidence="3">Lipid-A-disaccharide synthase</fullName>
        <ecNumber evidence="2">2.4.1.182</ecNumber>
    </recommendedName>
</protein>
<dbReference type="GO" id="GO:0005543">
    <property type="term" value="F:phospholipid binding"/>
    <property type="evidence" value="ECO:0007669"/>
    <property type="project" value="TreeGrafter"/>
</dbReference>
<keyword evidence="5" id="KW-0441">Lipid A biosynthesis</keyword>
<dbReference type="GO" id="GO:0016020">
    <property type="term" value="C:membrane"/>
    <property type="evidence" value="ECO:0007669"/>
    <property type="project" value="GOC"/>
</dbReference>
<evidence type="ECO:0000256" key="1">
    <source>
        <dbReference type="ARBA" id="ARBA00002056"/>
    </source>
</evidence>
<comment type="function">
    <text evidence="1">Condensation of UDP-2,3-diacylglucosamine and 2,3-diacylglucosamine-1-phosphate to form lipid A disaccharide, a precursor of lipid A, a phosphorylated glycolipid that anchors the lipopolysaccharide to the outer membrane of the cell.</text>
</comment>
<evidence type="ECO:0000256" key="9">
    <source>
        <dbReference type="ARBA" id="ARBA00048975"/>
    </source>
</evidence>
<evidence type="ECO:0000256" key="2">
    <source>
        <dbReference type="ARBA" id="ARBA00012687"/>
    </source>
</evidence>
<dbReference type="AlphaFoldDB" id="A0A520XEI8"/>
<keyword evidence="6" id="KW-0328">Glycosyltransferase</keyword>
<proteinExistence type="predicted"/>
<dbReference type="Gene3D" id="3.40.50.2000">
    <property type="entry name" value="Glycogen Phosphorylase B"/>
    <property type="match status" value="1"/>
</dbReference>
<keyword evidence="4" id="KW-0444">Lipid biosynthesis</keyword>
<evidence type="ECO:0000313" key="10">
    <source>
        <dbReference type="EMBL" id="RZV39568.1"/>
    </source>
</evidence>
<name>A0A520XEI8_9DELT</name>
<evidence type="ECO:0000256" key="8">
    <source>
        <dbReference type="ARBA" id="ARBA00023098"/>
    </source>
</evidence>
<evidence type="ECO:0000256" key="6">
    <source>
        <dbReference type="ARBA" id="ARBA00022676"/>
    </source>
</evidence>
<reference evidence="10 11" key="1">
    <citation type="submission" date="2019-01" db="EMBL/GenBank/DDBJ databases">
        <title>Insights into ecological role of a new deltaproteobacterial order Candidatus Sinidesulfobacterales (Sva0485) by metagenomics and metatranscriptomics.</title>
        <authorList>
            <person name="Tan S."/>
            <person name="Liu J."/>
            <person name="Fang Y."/>
            <person name="Hedlund B."/>
            <person name="Lian Z.-H."/>
            <person name="Huang L.-Y."/>
            <person name="Li J.-T."/>
            <person name="Huang L.-N."/>
            <person name="Li W.-J."/>
            <person name="Jiang H.-C."/>
            <person name="Dong H.-L."/>
            <person name="Shu W.-S."/>
        </authorList>
    </citation>
    <scope>NUCLEOTIDE SEQUENCE [LARGE SCALE GENOMIC DNA]</scope>
    <source>
        <strain evidence="10">AP4</strain>
    </source>
</reference>
<gene>
    <name evidence="10" type="ORF">EVJ48_04295</name>
</gene>
<dbReference type="Pfam" id="PF02684">
    <property type="entry name" value="LpxB"/>
    <property type="match status" value="1"/>
</dbReference>
<evidence type="ECO:0000256" key="7">
    <source>
        <dbReference type="ARBA" id="ARBA00022679"/>
    </source>
</evidence>
<dbReference type="Proteomes" id="UP000322454">
    <property type="component" value="Unassembled WGS sequence"/>
</dbReference>
<dbReference type="PANTHER" id="PTHR30372:SF4">
    <property type="entry name" value="LIPID-A-DISACCHARIDE SYNTHASE, MITOCHONDRIAL-RELATED"/>
    <property type="match status" value="1"/>
</dbReference>
<dbReference type="SUPFAM" id="SSF53756">
    <property type="entry name" value="UDP-Glycosyltransferase/glycogen phosphorylase"/>
    <property type="match status" value="1"/>
</dbReference>
<dbReference type="InterPro" id="IPR003835">
    <property type="entry name" value="Glyco_trans_19"/>
</dbReference>
<dbReference type="EMBL" id="SHMQ01000009">
    <property type="protein sequence ID" value="RZV39568.1"/>
    <property type="molecule type" value="Genomic_DNA"/>
</dbReference>
<evidence type="ECO:0000313" key="11">
    <source>
        <dbReference type="Proteomes" id="UP000322454"/>
    </source>
</evidence>
<sequence length="400" mass="45049">MQIHKILVVSGEPSGDVFAGGLISSLKKIEKIKKLDDDGISVDIYAMGGKNSAGAGAELIADIKELSVMGFTEVLLKLKTIKKVLKNLYLWIESNKPDAIILVDFPSFNFKIAKLANKLKIPAVYFIPPKIWASRYGRIKFIKKYIKFVITIFPFEKDIYKKEGIESYYFGNPLYILNKKDVLSANLSEDAEMQKLLNGKYPIISFLPGSRKTELKYHSQRIIDSVLRIKSAYKEAFFIFPFRKGIDFSYFKDAVENSPALKKDMYIFTDSIGFALSSSDLIITASGTASLEACFYGKPVIIFYYLNYLTYILAKILVRIKYAGLINILAGEEVAPELIEFKFNPENVFKEADKFLKDEEYRENALKKISSVVSTLEDAGVDPFDASAGIIYDKIIGIIG</sequence>
<comment type="caution">
    <text evidence="10">The sequence shown here is derived from an EMBL/GenBank/DDBJ whole genome shotgun (WGS) entry which is preliminary data.</text>
</comment>
<comment type="catalytic activity">
    <reaction evidence="9">
        <text>a lipid X + a UDP-2-N,3-O-bis[(3R)-3-hydroxyacyl]-alpha-D-glucosamine = a lipid A disaccharide + UDP + H(+)</text>
        <dbReference type="Rhea" id="RHEA:67828"/>
        <dbReference type="ChEBI" id="CHEBI:15378"/>
        <dbReference type="ChEBI" id="CHEBI:58223"/>
        <dbReference type="ChEBI" id="CHEBI:137748"/>
        <dbReference type="ChEBI" id="CHEBI:176338"/>
        <dbReference type="ChEBI" id="CHEBI:176343"/>
        <dbReference type="EC" id="2.4.1.182"/>
    </reaction>
</comment>
<evidence type="ECO:0000256" key="4">
    <source>
        <dbReference type="ARBA" id="ARBA00022516"/>
    </source>
</evidence>
<keyword evidence="7" id="KW-0808">Transferase</keyword>
<dbReference type="GO" id="GO:0009245">
    <property type="term" value="P:lipid A biosynthetic process"/>
    <property type="evidence" value="ECO:0007669"/>
    <property type="project" value="UniProtKB-KW"/>
</dbReference>
<dbReference type="PANTHER" id="PTHR30372">
    <property type="entry name" value="LIPID-A-DISACCHARIDE SYNTHASE"/>
    <property type="match status" value="1"/>
</dbReference>
<evidence type="ECO:0000256" key="5">
    <source>
        <dbReference type="ARBA" id="ARBA00022556"/>
    </source>
</evidence>
<organism evidence="10 11">
    <name type="scientific">Candidatus Acidulodesulfobacterium acidiphilum</name>
    <dbReference type="NCBI Taxonomy" id="2597224"/>
    <lineage>
        <taxon>Bacteria</taxon>
        <taxon>Deltaproteobacteria</taxon>
        <taxon>Candidatus Acidulodesulfobacterales</taxon>
        <taxon>Candidatus Acidulodesulfobacterium</taxon>
    </lineage>
</organism>
<accession>A0A520XEI8</accession>
<evidence type="ECO:0000256" key="3">
    <source>
        <dbReference type="ARBA" id="ARBA00020902"/>
    </source>
</evidence>